<evidence type="ECO:0000313" key="2">
    <source>
        <dbReference type="Proteomes" id="UP000260005"/>
    </source>
</evidence>
<accession>A0A249XZ18</accession>
<name>A0A249XZ18_9CAUD</name>
<protein>
    <submittedName>
        <fullName evidence="1">Uncharacterized protein</fullName>
    </submittedName>
</protein>
<organism evidence="1 2">
    <name type="scientific">Enterococcus phage EF1</name>
    <dbReference type="NCBI Taxonomy" id="2025813"/>
    <lineage>
        <taxon>Viruses</taxon>
        <taxon>Duplodnaviria</taxon>
        <taxon>Heunggongvirae</taxon>
        <taxon>Uroviricota</taxon>
        <taxon>Caudoviricetes</taxon>
    </lineage>
</organism>
<proteinExistence type="predicted"/>
<reference evidence="1 2" key="1">
    <citation type="submission" date="2017-04" db="EMBL/GenBank/DDBJ databases">
        <title>Complete Genome Sequence of Lytic Bacteriophage EF1 Infecting Enterococcus faecalis Isolates.</title>
        <authorList>
            <person name="Kim D."/>
            <person name="Kim Y.J."/>
            <person name="Han B.K."/>
            <person name="Kim H."/>
        </authorList>
    </citation>
    <scope>NUCLEOTIDE SEQUENCE [LARGE SCALE GENOMIC DNA]</scope>
</reference>
<sequence length="122" mass="14020">MKEEIIKKFMSALNISREAALELYDYDERVEKSNKPVEGEIVVKKIPKTSKKKGIQKEELDAMKDLLSKMFPNGEEFKNSQLSPLCEELNLTNRQTPSRLKALKEEGFLEDLGGSPKKYKIK</sequence>
<dbReference type="Proteomes" id="UP000260005">
    <property type="component" value="Segment"/>
</dbReference>
<keyword evidence="2" id="KW-1185">Reference proteome</keyword>
<dbReference type="EMBL" id="MF001358">
    <property type="protein sequence ID" value="ASZ76706.1"/>
    <property type="molecule type" value="Genomic_DNA"/>
</dbReference>
<evidence type="ECO:0000313" key="1">
    <source>
        <dbReference type="EMBL" id="ASZ76706.1"/>
    </source>
</evidence>